<gene>
    <name evidence="3" type="ORF">BOX15_Mlig024479g1</name>
</gene>
<dbReference type="Gene3D" id="1.25.40.20">
    <property type="entry name" value="Ankyrin repeat-containing domain"/>
    <property type="match status" value="3"/>
</dbReference>
<keyword evidence="4" id="KW-1185">Reference proteome</keyword>
<dbReference type="AlphaFoldDB" id="A0A267F254"/>
<reference evidence="3 4" key="1">
    <citation type="submission" date="2017-06" db="EMBL/GenBank/DDBJ databases">
        <title>A platform for efficient transgenesis in Macrostomum lignano, a flatworm model organism for stem cell research.</title>
        <authorList>
            <person name="Berezikov E."/>
        </authorList>
    </citation>
    <scope>NUCLEOTIDE SEQUENCE [LARGE SCALE GENOMIC DNA]</scope>
    <source>
        <strain evidence="3">DV1</strain>
        <tissue evidence="3">Whole organism</tissue>
    </source>
</reference>
<keyword evidence="1" id="KW-0040">ANK repeat</keyword>
<dbReference type="InterPro" id="IPR002110">
    <property type="entry name" value="Ankyrin_rpt"/>
</dbReference>
<dbReference type="Pfam" id="PF20266">
    <property type="entry name" value="Mab-21_C"/>
    <property type="match status" value="1"/>
</dbReference>
<dbReference type="InterPro" id="IPR046906">
    <property type="entry name" value="Mab-21_HhH/H2TH-like"/>
</dbReference>
<dbReference type="Pfam" id="PF00023">
    <property type="entry name" value="Ank"/>
    <property type="match status" value="1"/>
</dbReference>
<evidence type="ECO:0000256" key="1">
    <source>
        <dbReference type="PROSITE-ProRule" id="PRU00023"/>
    </source>
</evidence>
<dbReference type="STRING" id="282301.A0A267F254"/>
<feature type="repeat" description="ANK" evidence="1">
    <location>
        <begin position="272"/>
        <end position="304"/>
    </location>
</feature>
<feature type="repeat" description="ANK" evidence="1">
    <location>
        <begin position="171"/>
        <end position="203"/>
    </location>
</feature>
<dbReference type="Proteomes" id="UP000215902">
    <property type="component" value="Unassembled WGS sequence"/>
</dbReference>
<dbReference type="Gene3D" id="1.10.1410.40">
    <property type="match status" value="1"/>
</dbReference>
<dbReference type="PROSITE" id="PS50088">
    <property type="entry name" value="ANK_REPEAT"/>
    <property type="match status" value="8"/>
</dbReference>
<evidence type="ECO:0000259" key="2">
    <source>
        <dbReference type="Pfam" id="PF20266"/>
    </source>
</evidence>
<evidence type="ECO:0000313" key="3">
    <source>
        <dbReference type="EMBL" id="PAA67831.1"/>
    </source>
</evidence>
<dbReference type="EMBL" id="NIVC01001450">
    <property type="protein sequence ID" value="PAA67831.1"/>
    <property type="molecule type" value="Genomic_DNA"/>
</dbReference>
<dbReference type="InterPro" id="IPR036770">
    <property type="entry name" value="Ankyrin_rpt-contain_sf"/>
</dbReference>
<feature type="domain" description="Mab-21-like HhH/H2TH-like" evidence="2">
    <location>
        <begin position="656"/>
        <end position="724"/>
    </location>
</feature>
<feature type="repeat" description="ANK" evidence="1">
    <location>
        <begin position="39"/>
        <end position="71"/>
    </location>
</feature>
<comment type="caution">
    <text evidence="3">The sequence shown here is derived from an EMBL/GenBank/DDBJ whole genome shotgun (WGS) entry which is preliminary data.</text>
</comment>
<sequence length="1026" mass="113452">MSISLEHLRLLSACEMGDVQEARRLLLAGVSPECCEADTRETPVYVAAREGHARVVDLLARFGADIDHTEVDGFSPLYMAAQNDHCAAAERLLAAQADVDLPQQNGGTPLLIATQQGHGGMVRRLIQAKADVNCGNVNGTTPLYIASQYGNAGLIQRLLDAGAAPDQPETDGTAPLWVAAQNGHFEAVERLVQAGCELDPRRLETQSTPLFIAAENNNLDIVELLITAGANTELADYHNQTPLYTAAWSGYLSVVERLIEAGAAVDVARSDDGTTALFRAAIRDHAALVKRLAAAGANVNHPARNGHTVLVAVSLKGDAKMAALLLQLGADATVACGNENPPLTPLRAAVEFNRVAVVRVLLDDASAKGRRFNNCDEAFRRDALDCTRLSRRRGLREIASQLGAFWNTRPVTPGQQQSQSLTVESSNITQSGAAELRGPQSLHEAFNAAGFTSDRAAFQCAMSDVLEEVIRGHRNTREVNLVGSYSEGWGNSLVSLNGRTDPDSDLDITEFSHRRLFHIRGRCRCTEPQVEDVLDYDRGHVLYEGASSNPSLPDRGSDLRPAMDLVPAFACCSYPDIAVLHQQDTYLPKLLLAELRAELSRPRSCHLIRASAPGFEAKQMRVSTTFLEKRFMRSLTAVQGQLFLTLKFLIKRVIGKELNVHGLKSYHAKTLTFRMVTSTEPRLWQPENLRELVCSALEDLRHCLTTAPPGECMPHYFMQDAPLYLRRGSSAKAEVIAALDKVKSNLAMYLSSLASQLQPLTDAQASFRLHPFTLLPIYLVLPWPDEGELQYHHLYAVVRKLVLDLGAPKTPRTQAELQEMYRLAQRLPYCALTARTCLLALALLRMSRPSEAAQQLRLSLGFERRHQRPLLRSLPVGLAAGQDDGGRGNIRRLLETTDSAWRFCFYYESLPGPSFHYLLPSPSAYASFPCIMASYENFFYVNFEALARLLMCQLAPDLLTTAETDSWFRELQTGDPDWLEVAVLAQHSRRPEQLRWALSWLSSARPVSLEMLRDIRQKIDRLLAPE</sequence>
<dbReference type="PANTHER" id="PTHR24133">
    <property type="entry name" value="ANKYRIN DOMAIN-CONTAINING"/>
    <property type="match status" value="1"/>
</dbReference>
<dbReference type="SMART" id="SM00248">
    <property type="entry name" value="ANK"/>
    <property type="match status" value="10"/>
</dbReference>
<name>A0A267F254_9PLAT</name>
<dbReference type="SUPFAM" id="SSF48403">
    <property type="entry name" value="Ankyrin repeat"/>
    <property type="match status" value="1"/>
</dbReference>
<feature type="repeat" description="ANK" evidence="1">
    <location>
        <begin position="72"/>
        <end position="104"/>
    </location>
</feature>
<feature type="repeat" description="ANK" evidence="1">
    <location>
        <begin position="238"/>
        <end position="270"/>
    </location>
</feature>
<protein>
    <recommendedName>
        <fullName evidence="2">Mab-21-like HhH/H2TH-like domain-containing protein</fullName>
    </recommendedName>
</protein>
<feature type="repeat" description="ANK" evidence="1">
    <location>
        <begin position="105"/>
        <end position="137"/>
    </location>
</feature>
<proteinExistence type="predicted"/>
<organism evidence="3 4">
    <name type="scientific">Macrostomum lignano</name>
    <dbReference type="NCBI Taxonomy" id="282301"/>
    <lineage>
        <taxon>Eukaryota</taxon>
        <taxon>Metazoa</taxon>
        <taxon>Spiralia</taxon>
        <taxon>Lophotrochozoa</taxon>
        <taxon>Platyhelminthes</taxon>
        <taxon>Rhabditophora</taxon>
        <taxon>Macrostomorpha</taxon>
        <taxon>Macrostomida</taxon>
        <taxon>Macrostomidae</taxon>
        <taxon>Macrostomum</taxon>
    </lineage>
</organism>
<dbReference type="Pfam" id="PF12796">
    <property type="entry name" value="Ank_2"/>
    <property type="match status" value="3"/>
</dbReference>
<feature type="repeat" description="ANK" evidence="1">
    <location>
        <begin position="205"/>
        <end position="237"/>
    </location>
</feature>
<dbReference type="PANTHER" id="PTHR24133:SF40">
    <property type="entry name" value="ANKYRIN REPEAT DOMAIN 44"/>
    <property type="match status" value="1"/>
</dbReference>
<dbReference type="OrthoDB" id="20727at2759"/>
<dbReference type="PROSITE" id="PS50297">
    <property type="entry name" value="ANK_REP_REGION"/>
    <property type="match status" value="8"/>
</dbReference>
<accession>A0A267F254</accession>
<feature type="repeat" description="ANK" evidence="1">
    <location>
        <begin position="138"/>
        <end position="170"/>
    </location>
</feature>
<dbReference type="InterPro" id="IPR052391">
    <property type="entry name" value="E3_Ligase-Neurotoxin"/>
</dbReference>
<evidence type="ECO:0000313" key="4">
    <source>
        <dbReference type="Proteomes" id="UP000215902"/>
    </source>
</evidence>